<dbReference type="Gene3D" id="3.40.50.790">
    <property type="match status" value="1"/>
</dbReference>
<dbReference type="InterPro" id="IPR023673">
    <property type="entry name" value="Ribosomal_uL1_CS"/>
</dbReference>
<keyword evidence="2 5" id="KW-0689">Ribosomal protein</keyword>
<feature type="compositionally biased region" description="Basic and acidic residues" evidence="4">
    <location>
        <begin position="1117"/>
        <end position="1129"/>
    </location>
</feature>
<organism evidence="5 6">
    <name type="scientific">Durusdinium trenchii</name>
    <dbReference type="NCBI Taxonomy" id="1381693"/>
    <lineage>
        <taxon>Eukaryota</taxon>
        <taxon>Sar</taxon>
        <taxon>Alveolata</taxon>
        <taxon>Dinophyceae</taxon>
        <taxon>Suessiales</taxon>
        <taxon>Symbiodiniaceae</taxon>
        <taxon>Durusdinium</taxon>
    </lineage>
</organism>
<sequence>MKQHAARCESKGLAATSWSFLGVPVCREAWKRLHCTGSHRANRLWDAVQKGAESPPMDLRFLKQPKAKVAGETSSARVISFLESIYHSIAETLPDIRDASLITQLQFQDGQEVHEVLQDEYSQSLSPEGRKELSAKLALTAGPAKGCRKRKFGLNLHLERRPGHAASTNEVRFLPPGVMKDYFEMMKAQDQCQGVSFSLFWRTWLIEFPHLVFRPTSMHSQCSTCIHHKILIRELAGHVAARQRQNDLYAEHLKAQYRDRQAYWSARGISRLQMATNLVVIIDGMDQSKWLDASEITDRYWQQQRGFADKREMPTAFVDIIKKHIPVLRSYNLMDAAEHFELWLNGDLEPAPPLDISACEFGDPETVAGGSMLDRVRRFDAEPNPLRLAGGGNDRKNVALYIKNGSTIRERVRGWANSPATVAQVLAQYQDSVVPIVPVGGLDKYLLQNFADEEWDNVTAISRAFSIGRSESQAVSNLQTKVDPEVLRHLQDAVSRRGMRSFLTHEVLLFLRRLCHDWDSQSEKMRKATSFKDARNVHITTGIFLHMLELLQQKAPASDFQDFEKHLTEIFMCGLMDAELLHIAEQSVPPADLMAVGAFRDKVKSYETKVAIETEDRKRALAEKVEKATFEQLESQINDDWRLIREQKGMDFTKEWMYEKCHLVQLPTQEKVTTALPAFNKFISQKQVSGHVYIIAAIDGTVWSQSDNMADMIQMMANVCSTGSTCIGYIQLPVMHSQTSMPALLKRKRLTEDTLLKINADFSTQITLLFSKESTRACTDKRLPSQMCVACAMGKNNRWIENSQPVQNGVMGPFALCAVADMMGYDADSKPGASAGEQPPVVYYGIMRDSATSQLRSLLETAVFKHWDGLATSPPKTRPREAPPVTKITGLSLLSVDAAGNPIFPTRILDKFSDGPHRKALERMRDDFSQEFPQESSRTGGGGTQGQSAPRVSGQCDFSIDDGKEALDVSRVVDVVTQQSGPDAADRTALHTNSCLGMGFNTGSFETKIVTAKRDSSGLPWRFVSDLDLVVVDKFIMPICKYFHRLGDPKVSTAGALWLGKLDSIPQSKLKRTMSVLPPVTTLTESEDESNAALHATAKSAPEPKQVPRKSALRNGKPKESEPGTHPEEVLARQNLLDGKSLKETKEINAALLDAVPKLENKEPIITDEEKSEYKAKCDNLIASTSEPTAESQIPDNQVPAESEEATPAVEETATPAVELVEPEAEMALEESNEGIEEEEPVKDPEIEELKQTVGNLLLSQMDLKKLNKNKKMVKKLADSFDAFLASQVLIPQIPRLLGPGLNKAGKFPTLVQHSDNLETKVTEVRSQVKFQLKKVLCMGVAVGNVQMTPDELRQNCLMAINFLVSLLKKNWNNVKRLHIKSTMGKPFTIYG</sequence>
<evidence type="ECO:0000256" key="1">
    <source>
        <dbReference type="ARBA" id="ARBA00010531"/>
    </source>
</evidence>
<dbReference type="InterPro" id="IPR050257">
    <property type="entry name" value="eL8/uL1-like"/>
</dbReference>
<proteinExistence type="inferred from homology"/>
<feature type="region of interest" description="Disordered" evidence="4">
    <location>
        <begin position="1082"/>
        <end position="1129"/>
    </location>
</feature>
<dbReference type="CDD" id="cd00403">
    <property type="entry name" value="Ribosomal_L1"/>
    <property type="match status" value="1"/>
</dbReference>
<dbReference type="Pfam" id="PF00687">
    <property type="entry name" value="Ribosomal_L1"/>
    <property type="match status" value="1"/>
</dbReference>
<feature type="compositionally biased region" description="Polar residues" evidence="4">
    <location>
        <begin position="1185"/>
        <end position="1196"/>
    </location>
</feature>
<feature type="region of interest" description="Disordered" evidence="4">
    <location>
        <begin position="1185"/>
        <end position="1213"/>
    </location>
</feature>
<keyword evidence="3" id="KW-0687">Ribonucleoprotein</keyword>
<dbReference type="InterPro" id="IPR028364">
    <property type="entry name" value="Ribosomal_uL1/biogenesis"/>
</dbReference>
<dbReference type="PROSITE" id="PS01199">
    <property type="entry name" value="RIBOSOMAL_L1"/>
    <property type="match status" value="1"/>
</dbReference>
<evidence type="ECO:0000256" key="4">
    <source>
        <dbReference type="SAM" id="MobiDB-lite"/>
    </source>
</evidence>
<comment type="similarity">
    <text evidence="1">Belongs to the universal ribosomal protein uL1 family.</text>
</comment>
<dbReference type="SUPFAM" id="SSF56808">
    <property type="entry name" value="Ribosomal protein L1"/>
    <property type="match status" value="1"/>
</dbReference>
<dbReference type="Gene3D" id="3.30.190.20">
    <property type="match status" value="1"/>
</dbReference>
<dbReference type="PANTHER" id="PTHR23105">
    <property type="entry name" value="RIBOSOMAL PROTEIN L7AE FAMILY MEMBER"/>
    <property type="match status" value="1"/>
</dbReference>
<accession>A0ABP0NL52</accession>
<reference evidence="5 6" key="1">
    <citation type="submission" date="2024-02" db="EMBL/GenBank/DDBJ databases">
        <authorList>
            <person name="Chen Y."/>
            <person name="Shah S."/>
            <person name="Dougan E. K."/>
            <person name="Thang M."/>
            <person name="Chan C."/>
        </authorList>
    </citation>
    <scope>NUCLEOTIDE SEQUENCE [LARGE SCALE GENOMIC DNA]</scope>
</reference>
<evidence type="ECO:0000313" key="6">
    <source>
        <dbReference type="Proteomes" id="UP001642464"/>
    </source>
</evidence>
<evidence type="ECO:0000256" key="3">
    <source>
        <dbReference type="ARBA" id="ARBA00023274"/>
    </source>
</evidence>
<gene>
    <name evidence="5" type="ORF">SCF082_LOCUS33185</name>
</gene>
<evidence type="ECO:0000313" key="5">
    <source>
        <dbReference type="EMBL" id="CAK9064495.1"/>
    </source>
</evidence>
<feature type="region of interest" description="Disordered" evidence="4">
    <location>
        <begin position="929"/>
        <end position="954"/>
    </location>
</feature>
<dbReference type="InterPro" id="IPR016095">
    <property type="entry name" value="Ribosomal_uL1_3-a/b-sand"/>
</dbReference>
<name>A0ABP0NL52_9DINO</name>
<comment type="caution">
    <text evidence="5">The sequence shown here is derived from an EMBL/GenBank/DDBJ whole genome shotgun (WGS) entry which is preliminary data.</text>
</comment>
<keyword evidence="6" id="KW-1185">Reference proteome</keyword>
<dbReference type="GO" id="GO:0005840">
    <property type="term" value="C:ribosome"/>
    <property type="evidence" value="ECO:0007669"/>
    <property type="project" value="UniProtKB-KW"/>
</dbReference>
<evidence type="ECO:0000256" key="2">
    <source>
        <dbReference type="ARBA" id="ARBA00022980"/>
    </source>
</evidence>
<dbReference type="Proteomes" id="UP001642464">
    <property type="component" value="Unassembled WGS sequence"/>
</dbReference>
<dbReference type="EMBL" id="CAXAMM010029335">
    <property type="protein sequence ID" value="CAK9064495.1"/>
    <property type="molecule type" value="Genomic_DNA"/>
</dbReference>
<protein>
    <submittedName>
        <fullName evidence="5">60S ribosomal protein L10a</fullName>
    </submittedName>
</protein>
<dbReference type="InterPro" id="IPR023674">
    <property type="entry name" value="Ribosomal_uL1-like"/>
</dbReference>